<reference evidence="1 2" key="1">
    <citation type="submission" date="2023-02" db="EMBL/GenBank/DDBJ databases">
        <title>Dictyobacter halimunensis sp. nov., a new member of the class Ktedonobacteria from forest soil in a geothermal area.</title>
        <authorList>
            <person name="Rachmania M.K."/>
            <person name="Ningsih F."/>
            <person name="Sakai Y."/>
            <person name="Yabe S."/>
            <person name="Yokota A."/>
            <person name="Sjamsuridzal W."/>
        </authorList>
    </citation>
    <scope>NUCLEOTIDE SEQUENCE [LARGE SCALE GENOMIC DNA]</scope>
    <source>
        <strain evidence="1 2">S3.2.2.5</strain>
    </source>
</reference>
<evidence type="ECO:0000313" key="1">
    <source>
        <dbReference type="EMBL" id="GLV60338.1"/>
    </source>
</evidence>
<accession>A0ABQ6G1F9</accession>
<organism evidence="1 2">
    <name type="scientific">Dictyobacter halimunensis</name>
    <dbReference type="NCBI Taxonomy" id="3026934"/>
    <lineage>
        <taxon>Bacteria</taxon>
        <taxon>Bacillati</taxon>
        <taxon>Chloroflexota</taxon>
        <taxon>Ktedonobacteria</taxon>
        <taxon>Ktedonobacterales</taxon>
        <taxon>Dictyobacteraceae</taxon>
        <taxon>Dictyobacter</taxon>
    </lineage>
</organism>
<evidence type="ECO:0000313" key="2">
    <source>
        <dbReference type="Proteomes" id="UP001344906"/>
    </source>
</evidence>
<comment type="caution">
    <text evidence="1">The sequence shown here is derived from an EMBL/GenBank/DDBJ whole genome shotgun (WGS) entry which is preliminary data.</text>
</comment>
<protein>
    <submittedName>
        <fullName evidence="1">Uncharacterized protein</fullName>
    </submittedName>
</protein>
<dbReference type="RefSeq" id="WP_338257378.1">
    <property type="nucleotide sequence ID" value="NZ_BSRI01000002.1"/>
</dbReference>
<dbReference type="EMBL" id="BSRI01000002">
    <property type="protein sequence ID" value="GLV60338.1"/>
    <property type="molecule type" value="Genomic_DNA"/>
</dbReference>
<gene>
    <name evidence="1" type="ORF">KDH_71580</name>
</gene>
<keyword evidence="2" id="KW-1185">Reference proteome</keyword>
<proteinExistence type="predicted"/>
<sequence length="40" mass="4556">MLHLPMLQKVKIGNIYLNTDLPGLKELRDMPGIEIDDSPH</sequence>
<name>A0ABQ6G1F9_9CHLR</name>
<dbReference type="Proteomes" id="UP001344906">
    <property type="component" value="Unassembled WGS sequence"/>
</dbReference>